<protein>
    <submittedName>
        <fullName evidence="4">S-layer homology domain-containing protein</fullName>
    </submittedName>
</protein>
<dbReference type="PANTHER" id="PTHR43308:SF1">
    <property type="entry name" value="OUTER MEMBRANE PROTEIN ALPHA"/>
    <property type="match status" value="1"/>
</dbReference>
<feature type="chain" id="PRO_5047078651" evidence="2">
    <location>
        <begin position="32"/>
        <end position="1023"/>
    </location>
</feature>
<dbReference type="Proteomes" id="UP001387364">
    <property type="component" value="Chromosome"/>
</dbReference>
<evidence type="ECO:0000313" key="5">
    <source>
        <dbReference type="Proteomes" id="UP001387364"/>
    </source>
</evidence>
<feature type="domain" description="SLH" evidence="3">
    <location>
        <begin position="27"/>
        <end position="90"/>
    </location>
</feature>
<gene>
    <name evidence="4" type="ORF">WDJ61_17045</name>
</gene>
<evidence type="ECO:0000259" key="3">
    <source>
        <dbReference type="PROSITE" id="PS51272"/>
    </source>
</evidence>
<evidence type="ECO:0000313" key="4">
    <source>
        <dbReference type="EMBL" id="WXB92909.1"/>
    </source>
</evidence>
<feature type="signal peptide" evidence="2">
    <location>
        <begin position="1"/>
        <end position="31"/>
    </location>
</feature>
<organism evidence="4 5">
    <name type="scientific">Bacillus kandeliae</name>
    <dbReference type="NCBI Taxonomy" id="3129297"/>
    <lineage>
        <taxon>Bacteria</taxon>
        <taxon>Bacillati</taxon>
        <taxon>Bacillota</taxon>
        <taxon>Bacilli</taxon>
        <taxon>Bacillales</taxon>
        <taxon>Bacillaceae</taxon>
        <taxon>Bacillus</taxon>
    </lineage>
</organism>
<dbReference type="PANTHER" id="PTHR43308">
    <property type="entry name" value="OUTER MEMBRANE PROTEIN ALPHA-RELATED"/>
    <property type="match status" value="1"/>
</dbReference>
<sequence length="1023" mass="109191">MNRKPKSYRKFMAASAAVTLMASAVTPVASAAFSDVPSAYKEAVDYLVKEGITSGYPNGEFGTHKQIKRVDMAIMLAKALKLNTKTAPDSGFTDVPSRGVGAVNALKAAGLVNGKTAKSFGSDLPMTRGEMALILTKAYNLTGTAELKFTDVSPRYDKAVQALVANNITNGQSATKFGTQNPITRGEFALFLYRADNLNKTPDLEVRNVIALSKNSVQVTFNKAVDSATASNFSIAGGTVKSVSLNSTGTVATLEVAELMDAKEYTIYFNGLKSEGKPATLPSQTFKTPEAVVKQWELKASAGTSSLLADGKSSTDITYQLVDAKTGAVDTNADNISIDVESTKGSLSSSRITLQDGTAKVKLTSPVSTTDVTASVTGKIAQATGDYSHLVGKTAGTVSVVFKKPAETPGQVPVLTSASSSQADRLTLVFDRDIKLSSLVQTNSKGELLYTIDGKSGEFTKDKIPSDVQAGAIHHYLYNNSLVVKQNNAEKKVLGLKPVPGNSKAIEVILEKSAGKLTNNQAVDIEVSPKNEDGQSVKSSMRFYLTDAKKPEAISAQAIGQNQVKVNFSETVEAANFKIDAQYTSDKFDIKYGEFNPATLEDDRHTALLTLNSNYNEGTSDSKPGYFTSGQHKVEVSSIQDMVGNTGGTKNLDFTVAANATKPTASVRVESPEQFRVTFNTPVNLDEVKAALKLQKYDASTKTYKDDTTDFEVTKVPNKNEYIVELKQDWKAINGSAYNYTSDKYQLFIPANSISNTANGVKNADISLNLNYSGSPLNTLDTRKPALTSIERTDDPNTFIITMDEPVKLPGKDNAGDTLSDGKSLPDVKVVFTGKNSSGNVATVEGTIIDYVDDGSDTKFKVTAGLQSLVNNEGYNSSWTVVVKNITDDVGNETAETTPRSLTINKQANNVDFKFLEVTGKAGLPNDTITLTFSEGVQYRGGANDATVPSVYTLNGSTLPDGTTISVADNDNNTANGLEKVIISLPVNTLKNASNVITVKKGLQSHDGSVLIGENSRDFTPGQ</sequence>
<accession>A0ABZ2N634</accession>
<dbReference type="Gene3D" id="2.60.40.1220">
    <property type="match status" value="2"/>
</dbReference>
<proteinExistence type="predicted"/>
<dbReference type="EMBL" id="CP147404">
    <property type="protein sequence ID" value="WXB92909.1"/>
    <property type="molecule type" value="Genomic_DNA"/>
</dbReference>
<evidence type="ECO:0000256" key="2">
    <source>
        <dbReference type="SAM" id="SignalP"/>
    </source>
</evidence>
<dbReference type="InterPro" id="IPR014755">
    <property type="entry name" value="Cu-Rt/internalin_Ig-like"/>
</dbReference>
<dbReference type="InterPro" id="IPR051465">
    <property type="entry name" value="Cell_Envelope_Struct_Comp"/>
</dbReference>
<dbReference type="PROSITE" id="PS51318">
    <property type="entry name" value="TAT"/>
    <property type="match status" value="1"/>
</dbReference>
<dbReference type="Pfam" id="PF00395">
    <property type="entry name" value="SLH"/>
    <property type="match status" value="3"/>
</dbReference>
<keyword evidence="5" id="KW-1185">Reference proteome</keyword>
<dbReference type="InterPro" id="IPR006311">
    <property type="entry name" value="TAT_signal"/>
</dbReference>
<dbReference type="InterPro" id="IPR001119">
    <property type="entry name" value="SLH_dom"/>
</dbReference>
<evidence type="ECO:0000256" key="1">
    <source>
        <dbReference type="ARBA" id="ARBA00022729"/>
    </source>
</evidence>
<keyword evidence="1 2" id="KW-0732">Signal</keyword>
<dbReference type="PROSITE" id="PS51272">
    <property type="entry name" value="SLH"/>
    <property type="match status" value="2"/>
</dbReference>
<dbReference type="RefSeq" id="WP_338751905.1">
    <property type="nucleotide sequence ID" value="NZ_CP147404.1"/>
</dbReference>
<name>A0ABZ2N634_9BACI</name>
<reference evidence="4 5" key="1">
    <citation type="submission" date="2024-02" db="EMBL/GenBank/DDBJ databases">
        <title>Seven novel Bacillus-like species.</title>
        <authorList>
            <person name="Liu G."/>
        </authorList>
    </citation>
    <scope>NUCLEOTIDE SEQUENCE [LARGE SCALE GENOMIC DNA]</scope>
    <source>
        <strain evidence="4 5">FJAT-52991</strain>
    </source>
</reference>
<feature type="domain" description="SLH" evidence="3">
    <location>
        <begin position="143"/>
        <end position="206"/>
    </location>
</feature>